<dbReference type="GO" id="GO:0004222">
    <property type="term" value="F:metalloendopeptidase activity"/>
    <property type="evidence" value="ECO:0007669"/>
    <property type="project" value="InterPro"/>
</dbReference>
<evidence type="ECO:0000313" key="3">
    <source>
        <dbReference type="EMBL" id="RYC67418.1"/>
    </source>
</evidence>
<dbReference type="InterPro" id="IPR001590">
    <property type="entry name" value="Peptidase_M12B"/>
</dbReference>
<evidence type="ECO:0000259" key="1">
    <source>
        <dbReference type="PROSITE" id="PS50215"/>
    </source>
</evidence>
<gene>
    <name evidence="3" type="ORF">EQG79_25265</name>
</gene>
<dbReference type="InterPro" id="IPR036116">
    <property type="entry name" value="FN3_sf"/>
</dbReference>
<organism evidence="3 4">
    <name type="scientific">Spirosoma sordidisoli</name>
    <dbReference type="NCBI Taxonomy" id="2502893"/>
    <lineage>
        <taxon>Bacteria</taxon>
        <taxon>Pseudomonadati</taxon>
        <taxon>Bacteroidota</taxon>
        <taxon>Cytophagia</taxon>
        <taxon>Cytophagales</taxon>
        <taxon>Cytophagaceae</taxon>
        <taxon>Spirosoma</taxon>
    </lineage>
</organism>
<dbReference type="Pfam" id="PF13688">
    <property type="entry name" value="Reprolysin_5"/>
    <property type="match status" value="1"/>
</dbReference>
<dbReference type="Gene3D" id="2.60.40.10">
    <property type="entry name" value="Immunoglobulins"/>
    <property type="match status" value="1"/>
</dbReference>
<accession>A0A4V1RVN8</accession>
<keyword evidence="4" id="KW-1185">Reference proteome</keyword>
<proteinExistence type="predicted"/>
<dbReference type="Proteomes" id="UP000290407">
    <property type="component" value="Unassembled WGS sequence"/>
</dbReference>
<evidence type="ECO:0000313" key="4">
    <source>
        <dbReference type="Proteomes" id="UP000290407"/>
    </source>
</evidence>
<feature type="domain" description="Fibronectin type-III" evidence="2">
    <location>
        <begin position="460"/>
        <end position="544"/>
    </location>
</feature>
<dbReference type="SUPFAM" id="SSF49265">
    <property type="entry name" value="Fibronectin type III"/>
    <property type="match status" value="1"/>
</dbReference>
<dbReference type="Pfam" id="PF20009">
    <property type="entry name" value="GEVED"/>
    <property type="match status" value="1"/>
</dbReference>
<dbReference type="AlphaFoldDB" id="A0A4V1RVN8"/>
<dbReference type="PANTHER" id="PTHR11905">
    <property type="entry name" value="ADAM A DISINTEGRIN AND METALLOPROTEASE DOMAIN"/>
    <property type="match status" value="1"/>
</dbReference>
<feature type="domain" description="Peptidase M12B" evidence="1">
    <location>
        <begin position="237"/>
        <end position="423"/>
    </location>
</feature>
<dbReference type="InterPro" id="IPR024079">
    <property type="entry name" value="MetalloPept_cat_dom_sf"/>
</dbReference>
<dbReference type="SUPFAM" id="SSF55486">
    <property type="entry name" value="Metalloproteases ('zincins'), catalytic domain"/>
    <property type="match status" value="1"/>
</dbReference>
<dbReference type="InterPro" id="IPR045474">
    <property type="entry name" value="GEVED"/>
</dbReference>
<dbReference type="SMART" id="SM00060">
    <property type="entry name" value="FN3"/>
    <property type="match status" value="1"/>
</dbReference>
<name>A0A4V1RVN8_9BACT</name>
<reference evidence="3 4" key="1">
    <citation type="submission" date="2019-01" db="EMBL/GenBank/DDBJ databases">
        <title>Spirosoma flava sp. nov., a propanil-degrading bacterium isolated from herbicide-contaminated soil.</title>
        <authorList>
            <person name="Zhang L."/>
            <person name="Jiang J.-D."/>
        </authorList>
    </citation>
    <scope>NUCLEOTIDE SEQUENCE [LARGE SCALE GENOMIC DNA]</scope>
    <source>
        <strain evidence="3 4">TY50</strain>
    </source>
</reference>
<dbReference type="Gene3D" id="3.40.390.10">
    <property type="entry name" value="Collagenase (Catalytic Domain)"/>
    <property type="match status" value="1"/>
</dbReference>
<dbReference type="CDD" id="cd00063">
    <property type="entry name" value="FN3"/>
    <property type="match status" value="1"/>
</dbReference>
<dbReference type="PROSITE" id="PS50215">
    <property type="entry name" value="ADAM_MEPRO"/>
    <property type="match status" value="1"/>
</dbReference>
<dbReference type="InterPro" id="IPR013783">
    <property type="entry name" value="Ig-like_fold"/>
</dbReference>
<sequence>MMDLRINLRQNIHRVLLMNLRSYFLFVLALMVRFPAVVAQQQTPVPLQQQVNQARQASKAQAYPLFSPTSTVSYNAGVFQPDQKPVTLRIDPNVLDQITQERPDLLEFTIPNGPTAIELELVPIDLFSPSGKILIGNGNRTLESPINPGLFYQGFIRNKPASLVSISIVDGELNGFVADETGTRSISRLARSPGNYLFYADNTISKKQPFTCLTDNTSPTSPVLNQSPIAPEAISCKVVGIYLEADYQTYLSSGSSVTATTSFIMNLFNQVATIYNRENIAIRISGIKVWTSSDPYASATSTGDALDAFRNYQNSNPPPGITSQLSHLLSTRGLGGGQAYLDVLCNPFFKYGVSANLSTTYPEFPNYSWEVMVVAHELGHNFGSPHTQSCTWPGGAIDNCYTTEGSCPPGPAPTNGGTIMSYCHNTGYGINLANGFGQLPGNLMRSRVTTSSCVPSAADPPVSLATRNISATGATVYWVSNSGSTSFLVQYRPVSSSTWTTVGPFTGPRRTLTDLQPNTTYVWRVTGECSGAYSAEATFSSGQAIYCAPMYSNDGCPFSIGIKQVVVNNTALSVNTGCSPSYFTFYPGTPGRVSKTTANTFIVDFINYFNPQHLTIWIDFNENYDFETSELVYATSQQFIAPVSASFVIPGTATGGVTRRMRIRNQYFSPITDPCNTLSYGETEDYLVYIEPDCAPPPTINLSASTASCLQSTTLSVTNCTGTVSWLPSGSGNTLVVNPTQTTSYTATCTTTGGCRVSRTTTLVVLPDMVTVRSGNWSDPSVWSCNQVPSAVTPVTIRTGHRVTIPVDYTGSARSLLLQGNLNFQTGARLNVIPTTVNLSRTN</sequence>
<dbReference type="PANTHER" id="PTHR11905:SF159">
    <property type="entry name" value="ADAM METALLOPROTEASE"/>
    <property type="match status" value="1"/>
</dbReference>
<dbReference type="Pfam" id="PF00041">
    <property type="entry name" value="fn3"/>
    <property type="match status" value="1"/>
</dbReference>
<protein>
    <recommendedName>
        <fullName evidence="5">Fibronectin type-III domain-containing protein</fullName>
    </recommendedName>
</protein>
<dbReference type="InterPro" id="IPR003961">
    <property type="entry name" value="FN3_dom"/>
</dbReference>
<dbReference type="PROSITE" id="PS50853">
    <property type="entry name" value="FN3"/>
    <property type="match status" value="1"/>
</dbReference>
<dbReference type="GO" id="GO:0006508">
    <property type="term" value="P:proteolysis"/>
    <property type="evidence" value="ECO:0007669"/>
    <property type="project" value="InterPro"/>
</dbReference>
<dbReference type="EMBL" id="SBLB01000008">
    <property type="protein sequence ID" value="RYC67418.1"/>
    <property type="molecule type" value="Genomic_DNA"/>
</dbReference>
<evidence type="ECO:0000259" key="2">
    <source>
        <dbReference type="PROSITE" id="PS50853"/>
    </source>
</evidence>
<comment type="caution">
    <text evidence="3">The sequence shown here is derived from an EMBL/GenBank/DDBJ whole genome shotgun (WGS) entry which is preliminary data.</text>
</comment>
<evidence type="ECO:0008006" key="5">
    <source>
        <dbReference type="Google" id="ProtNLM"/>
    </source>
</evidence>